<dbReference type="InterPro" id="IPR025246">
    <property type="entry name" value="IS30-like_HTH"/>
</dbReference>
<dbReference type="AlphaFoldDB" id="A0A379DG32"/>
<sequence length="160" mass="18888">MNHYNHFTLKEREIIKHYLDIGKNQSEIAVLLRRNKSSISRELKRNSFNGEYFPCDAHSLYHHRKHSCKPKKKLDNPVLLTCVKNLFLNHQWSPKQISARLKMEGFSYTISYNTIYRGIYNGLFDESGQIEELYVNLGTEEKVAIQKIMKREEVKLSLVI</sequence>
<dbReference type="Proteomes" id="UP000254777">
    <property type="component" value="Unassembled WGS sequence"/>
</dbReference>
<reference evidence="2 3" key="1">
    <citation type="submission" date="2018-06" db="EMBL/GenBank/DDBJ databases">
        <authorList>
            <consortium name="Pathogen Informatics"/>
            <person name="Doyle S."/>
        </authorList>
    </citation>
    <scope>NUCLEOTIDE SEQUENCE [LARGE SCALE GENOMIC DNA]</scope>
    <source>
        <strain evidence="2 3">NCTC11088</strain>
    </source>
</reference>
<feature type="domain" description="Transposase IS30-like HTH" evidence="1">
    <location>
        <begin position="4"/>
        <end position="46"/>
    </location>
</feature>
<gene>
    <name evidence="2" type="ORF">NCTC11088_02048</name>
</gene>
<accession>A0A379DG32</accession>
<dbReference type="PANTHER" id="PTHR10948:SF23">
    <property type="entry name" value="TRANSPOSASE INSI FOR INSERTION SEQUENCE ELEMENT IS30A-RELATED"/>
    <property type="match status" value="1"/>
</dbReference>
<dbReference type="PANTHER" id="PTHR10948">
    <property type="entry name" value="TRANSPOSASE"/>
    <property type="match status" value="1"/>
</dbReference>
<evidence type="ECO:0000313" key="2">
    <source>
        <dbReference type="EMBL" id="SUB76233.1"/>
    </source>
</evidence>
<evidence type="ECO:0000259" key="1">
    <source>
        <dbReference type="Pfam" id="PF13936"/>
    </source>
</evidence>
<dbReference type="Pfam" id="PF13936">
    <property type="entry name" value="HTH_38"/>
    <property type="match status" value="1"/>
</dbReference>
<dbReference type="GO" id="GO:0004803">
    <property type="term" value="F:transposase activity"/>
    <property type="evidence" value="ECO:0007669"/>
    <property type="project" value="TreeGrafter"/>
</dbReference>
<dbReference type="GO" id="GO:0005829">
    <property type="term" value="C:cytosol"/>
    <property type="evidence" value="ECO:0007669"/>
    <property type="project" value="TreeGrafter"/>
</dbReference>
<name>A0A379DG32_9FIRM</name>
<dbReference type="InterPro" id="IPR051917">
    <property type="entry name" value="Transposase-Integrase"/>
</dbReference>
<proteinExistence type="predicted"/>
<dbReference type="EMBL" id="UGTH01000001">
    <property type="protein sequence ID" value="SUB76233.1"/>
    <property type="molecule type" value="Genomic_DNA"/>
</dbReference>
<evidence type="ECO:0000313" key="3">
    <source>
        <dbReference type="Proteomes" id="UP000254777"/>
    </source>
</evidence>
<organism evidence="2 3">
    <name type="scientific">Peptoniphilus indolicus</name>
    <dbReference type="NCBI Taxonomy" id="33030"/>
    <lineage>
        <taxon>Bacteria</taxon>
        <taxon>Bacillati</taxon>
        <taxon>Bacillota</taxon>
        <taxon>Tissierellia</taxon>
        <taxon>Tissierellales</taxon>
        <taxon>Peptoniphilaceae</taxon>
        <taxon>Peptoniphilus</taxon>
    </lineage>
</organism>
<dbReference type="GO" id="GO:0032196">
    <property type="term" value="P:transposition"/>
    <property type="evidence" value="ECO:0007669"/>
    <property type="project" value="TreeGrafter"/>
</dbReference>
<protein>
    <submittedName>
        <fullName evidence="2">Transposase and inactivated derivatives, IS30 family</fullName>
    </submittedName>
</protein>